<evidence type="ECO:0000256" key="1">
    <source>
        <dbReference type="ARBA" id="ARBA00004651"/>
    </source>
</evidence>
<evidence type="ECO:0000256" key="3">
    <source>
        <dbReference type="ARBA" id="ARBA00022448"/>
    </source>
</evidence>
<dbReference type="PANTHER" id="PTHR23514:SF3">
    <property type="entry name" value="BYPASS OF STOP CODON PROTEIN 6"/>
    <property type="match status" value="1"/>
</dbReference>
<feature type="transmembrane region" description="Helical" evidence="7">
    <location>
        <begin position="100"/>
        <end position="121"/>
    </location>
</feature>
<keyword evidence="3" id="KW-0813">Transport</keyword>
<gene>
    <name evidence="8" type="ORF">DSM106044_02721</name>
</gene>
<feature type="transmembrane region" description="Helical" evidence="7">
    <location>
        <begin position="278"/>
        <end position="295"/>
    </location>
</feature>
<evidence type="ECO:0000313" key="8">
    <source>
        <dbReference type="EMBL" id="TLD00413.1"/>
    </source>
</evidence>
<evidence type="ECO:0000256" key="6">
    <source>
        <dbReference type="ARBA" id="ARBA00023136"/>
    </source>
</evidence>
<keyword evidence="5 7" id="KW-1133">Transmembrane helix</keyword>
<dbReference type="Pfam" id="PF07690">
    <property type="entry name" value="MFS_1"/>
    <property type="match status" value="1"/>
</dbReference>
<comment type="caution">
    <text evidence="8">The sequence shown here is derived from an EMBL/GenBank/DDBJ whole genome shotgun (WGS) entry which is preliminary data.</text>
</comment>
<feature type="transmembrane region" description="Helical" evidence="7">
    <location>
        <begin position="301"/>
        <end position="323"/>
    </location>
</feature>
<keyword evidence="6 7" id="KW-0472">Membrane</keyword>
<dbReference type="SUPFAM" id="SSF103473">
    <property type="entry name" value="MFS general substrate transporter"/>
    <property type="match status" value="1"/>
</dbReference>
<feature type="transmembrane region" description="Helical" evidence="7">
    <location>
        <begin position="369"/>
        <end position="386"/>
    </location>
</feature>
<dbReference type="PANTHER" id="PTHR23514">
    <property type="entry name" value="BYPASS OF STOP CODON PROTEIN 6"/>
    <property type="match status" value="1"/>
</dbReference>
<dbReference type="AlphaFoldDB" id="A0A4U8Q8D6"/>
<dbReference type="InterPro" id="IPR036259">
    <property type="entry name" value="MFS_trans_sf"/>
</dbReference>
<dbReference type="Gene3D" id="1.20.1250.20">
    <property type="entry name" value="MFS general substrate transporter like domains"/>
    <property type="match status" value="1"/>
</dbReference>
<accession>A0A4U8Q8D6</accession>
<feature type="transmembrane region" description="Helical" evidence="7">
    <location>
        <begin position="12"/>
        <end position="32"/>
    </location>
</feature>
<evidence type="ECO:0000256" key="4">
    <source>
        <dbReference type="ARBA" id="ARBA00022692"/>
    </source>
</evidence>
<evidence type="ECO:0000256" key="2">
    <source>
        <dbReference type="ARBA" id="ARBA00008335"/>
    </source>
</evidence>
<reference evidence="8 9" key="1">
    <citation type="journal article" date="2019" name="Anaerobe">
        <title>Detection of Robinsoniella peoriensis in multiple bone samples of a trauma patient.</title>
        <authorList>
            <person name="Schrottner P."/>
            <person name="Hartwich K."/>
            <person name="Bunk B."/>
            <person name="Schober I."/>
            <person name="Helbig S."/>
            <person name="Rudolph W.W."/>
            <person name="Gunzer F."/>
        </authorList>
    </citation>
    <scope>NUCLEOTIDE SEQUENCE [LARGE SCALE GENOMIC DNA]</scope>
    <source>
        <strain evidence="8 9">DSM 106044</strain>
    </source>
</reference>
<dbReference type="InterPro" id="IPR011701">
    <property type="entry name" value="MFS"/>
</dbReference>
<evidence type="ECO:0000256" key="5">
    <source>
        <dbReference type="ARBA" id="ARBA00022989"/>
    </source>
</evidence>
<comment type="similarity">
    <text evidence="2">Belongs to the major facilitator superfamily.</text>
</comment>
<dbReference type="GO" id="GO:0005886">
    <property type="term" value="C:plasma membrane"/>
    <property type="evidence" value="ECO:0007669"/>
    <property type="project" value="UniProtKB-SubCell"/>
</dbReference>
<sequence length="396" mass="42706">MSLHFKHTRNACYLGYITQAIVNNLAPLLFVTFQSQFSISLEKIGLLISINFAMQMFVDILAAKYVDKIGYRICTVAAHVCCTIGLVGMGVFPFLFSNAYAGLIVAVLINAIGGGLIEVLISPIVESLPGDEKASAMSLLHSFYCWGHVSVVIISTLYFVTVGISKWYLLTIFWAIIPFFNAFFFSKVPLHTVEAEAESLPIRKLFSMKIFWMFLILMICSGASEQAMSQWASLFAESGLKVSKTLGDLLGPCAFAVLMGVSRVFYGKFGAKIKLKKFIIASGFLCIISYLLATLSPYPLLSLVGCGLCGLSVGIMWPGTFSLSCQYCPQGGTALFALLALGGDIGCAAGPGLVGVVSNLANDSLKSGLLFAMVFPIVMVIVTGMLRKIKKTAVVQ</sequence>
<keyword evidence="9" id="KW-1185">Reference proteome</keyword>
<evidence type="ECO:0000313" key="9">
    <source>
        <dbReference type="Proteomes" id="UP000306509"/>
    </source>
</evidence>
<dbReference type="GO" id="GO:0022857">
    <property type="term" value="F:transmembrane transporter activity"/>
    <property type="evidence" value="ECO:0007669"/>
    <property type="project" value="InterPro"/>
</dbReference>
<feature type="transmembrane region" description="Helical" evidence="7">
    <location>
        <begin position="335"/>
        <end position="357"/>
    </location>
</feature>
<feature type="transmembrane region" description="Helical" evidence="7">
    <location>
        <begin position="142"/>
        <end position="161"/>
    </location>
</feature>
<feature type="transmembrane region" description="Helical" evidence="7">
    <location>
        <begin position="249"/>
        <end position="266"/>
    </location>
</feature>
<dbReference type="STRING" id="180332.GCA_000797495_04086"/>
<feature type="transmembrane region" description="Helical" evidence="7">
    <location>
        <begin position="210"/>
        <end position="229"/>
    </location>
</feature>
<protein>
    <submittedName>
        <fullName evidence="8">Major Facilitator Superfamily protein</fullName>
    </submittedName>
</protein>
<dbReference type="InterPro" id="IPR051788">
    <property type="entry name" value="MFS_Transporter"/>
</dbReference>
<feature type="transmembrane region" description="Helical" evidence="7">
    <location>
        <begin position="44"/>
        <end position="62"/>
    </location>
</feature>
<comment type="subcellular location">
    <subcellularLocation>
        <location evidence="1">Cell membrane</location>
        <topology evidence="1">Multi-pass membrane protein</topology>
    </subcellularLocation>
</comment>
<dbReference type="Proteomes" id="UP000306509">
    <property type="component" value="Unassembled WGS sequence"/>
</dbReference>
<proteinExistence type="inferred from homology"/>
<dbReference type="EMBL" id="QGQD01000055">
    <property type="protein sequence ID" value="TLD00413.1"/>
    <property type="molecule type" value="Genomic_DNA"/>
</dbReference>
<organism evidence="8 9">
    <name type="scientific">Robinsoniella peoriensis</name>
    <dbReference type="NCBI Taxonomy" id="180332"/>
    <lineage>
        <taxon>Bacteria</taxon>
        <taxon>Bacillati</taxon>
        <taxon>Bacillota</taxon>
        <taxon>Clostridia</taxon>
        <taxon>Lachnospirales</taxon>
        <taxon>Lachnospiraceae</taxon>
        <taxon>Robinsoniella</taxon>
    </lineage>
</organism>
<evidence type="ECO:0000256" key="7">
    <source>
        <dbReference type="SAM" id="Phobius"/>
    </source>
</evidence>
<feature type="transmembrane region" description="Helical" evidence="7">
    <location>
        <begin position="69"/>
        <end position="94"/>
    </location>
</feature>
<dbReference type="RefSeq" id="WP_027293484.1">
    <property type="nucleotide sequence ID" value="NZ_CAUSDN010000024.1"/>
</dbReference>
<name>A0A4U8Q8D6_9FIRM</name>
<keyword evidence="4 7" id="KW-0812">Transmembrane</keyword>
<feature type="transmembrane region" description="Helical" evidence="7">
    <location>
        <begin position="167"/>
        <end position="190"/>
    </location>
</feature>